<keyword evidence="12" id="KW-1185">Reference proteome</keyword>
<dbReference type="InterPro" id="IPR029149">
    <property type="entry name" value="Creatin/AminoP/Spt16_N"/>
</dbReference>
<evidence type="ECO:0000256" key="4">
    <source>
        <dbReference type="ARBA" id="ARBA00022801"/>
    </source>
</evidence>
<dbReference type="Proteomes" id="UP000515146">
    <property type="component" value="Unplaced"/>
</dbReference>
<dbReference type="InterPro" id="IPR001131">
    <property type="entry name" value="Peptidase_M24B_aminopep-P_CS"/>
</dbReference>
<feature type="region of interest" description="Disordered" evidence="7">
    <location>
        <begin position="830"/>
        <end position="889"/>
    </location>
</feature>
<evidence type="ECO:0000256" key="1">
    <source>
        <dbReference type="ARBA" id="ARBA00008766"/>
    </source>
</evidence>
<dbReference type="Pfam" id="PF16189">
    <property type="entry name" value="Creatinase_N_2"/>
    <property type="match status" value="2"/>
</dbReference>
<feature type="compositionally biased region" description="Low complexity" evidence="7">
    <location>
        <begin position="224"/>
        <end position="260"/>
    </location>
</feature>
<dbReference type="Gene3D" id="3.40.350.10">
    <property type="entry name" value="Creatinase/prolidase N-terminal domain"/>
    <property type="match status" value="2"/>
</dbReference>
<dbReference type="InterPro" id="IPR032416">
    <property type="entry name" value="Peptidase_M24_C"/>
</dbReference>
<comment type="similarity">
    <text evidence="1 6">Belongs to the peptidase M24B family.</text>
</comment>
<dbReference type="PROSITE" id="PS00491">
    <property type="entry name" value="PROLINE_PEPTIDASE"/>
    <property type="match status" value="1"/>
</dbReference>
<evidence type="ECO:0000256" key="5">
    <source>
        <dbReference type="ARBA" id="ARBA00022833"/>
    </source>
</evidence>
<keyword evidence="3" id="KW-0863">Zinc-finger</keyword>
<dbReference type="FunFam" id="3.40.350.10:FF:000003">
    <property type="entry name" value="Xaa-pro aminopeptidase P"/>
    <property type="match status" value="1"/>
</dbReference>
<feature type="compositionally biased region" description="Low complexity" evidence="7">
    <location>
        <begin position="866"/>
        <end position="889"/>
    </location>
</feature>
<evidence type="ECO:0000256" key="7">
    <source>
        <dbReference type="SAM" id="MobiDB-lite"/>
    </source>
</evidence>
<dbReference type="KEGG" id="dpte:113789149"/>
<dbReference type="RefSeq" id="XP_027194443.1">
    <property type="nucleotide sequence ID" value="XM_027338642.1"/>
</dbReference>
<dbReference type="FunCoup" id="A0A6P6XNU4">
    <property type="interactions" value="1275"/>
</dbReference>
<dbReference type="Gene3D" id="2.20.25.240">
    <property type="match status" value="1"/>
</dbReference>
<dbReference type="InterPro" id="IPR007588">
    <property type="entry name" value="Znf_FLYWCH"/>
</dbReference>
<accession>A0A6P6XNU4</accession>
<keyword evidence="4" id="KW-0378">Hydrolase</keyword>
<reference evidence="13" key="1">
    <citation type="submission" date="2025-08" db="UniProtKB">
        <authorList>
            <consortium name="RefSeq"/>
        </authorList>
    </citation>
    <scope>IDENTIFICATION</scope>
    <source>
        <strain evidence="13">Airmid</strain>
    </source>
</reference>
<feature type="compositionally biased region" description="Low complexity" evidence="7">
    <location>
        <begin position="194"/>
        <end position="206"/>
    </location>
</feature>
<dbReference type="OMA" id="NFDLTMA"/>
<evidence type="ECO:0000313" key="13">
    <source>
        <dbReference type="RefSeq" id="XP_027194443.1"/>
    </source>
</evidence>
<dbReference type="GO" id="GO:0008270">
    <property type="term" value="F:zinc ion binding"/>
    <property type="evidence" value="ECO:0007669"/>
    <property type="project" value="UniProtKB-KW"/>
</dbReference>
<evidence type="ECO:0000256" key="3">
    <source>
        <dbReference type="ARBA" id="ARBA00022771"/>
    </source>
</evidence>
<feature type="region of interest" description="Disordered" evidence="7">
    <location>
        <begin position="678"/>
        <end position="719"/>
    </location>
</feature>
<dbReference type="Pfam" id="PF16188">
    <property type="entry name" value="Peptidase_M24_C"/>
    <property type="match status" value="1"/>
</dbReference>
<dbReference type="InterPro" id="IPR000587">
    <property type="entry name" value="Creatinase_N"/>
</dbReference>
<dbReference type="Pfam" id="PF00557">
    <property type="entry name" value="Peptidase_M24"/>
    <property type="match status" value="1"/>
</dbReference>
<feature type="domain" description="Creatinase N-terminal" evidence="9">
    <location>
        <begin position="474"/>
        <end position="571"/>
    </location>
</feature>
<dbReference type="GO" id="GO:0070006">
    <property type="term" value="F:metalloaminopeptidase activity"/>
    <property type="evidence" value="ECO:0007669"/>
    <property type="project" value="InterPro"/>
</dbReference>
<evidence type="ECO:0000256" key="2">
    <source>
        <dbReference type="ARBA" id="ARBA00022723"/>
    </source>
</evidence>
<dbReference type="InterPro" id="IPR033740">
    <property type="entry name" value="Pept_M24B"/>
</dbReference>
<feature type="region of interest" description="Disordered" evidence="7">
    <location>
        <begin position="192"/>
        <end position="264"/>
    </location>
</feature>
<evidence type="ECO:0000259" key="10">
    <source>
        <dbReference type="Pfam" id="PF04500"/>
    </source>
</evidence>
<dbReference type="AlphaFoldDB" id="A0A6P6XNU4"/>
<dbReference type="PANTHER" id="PTHR43763">
    <property type="entry name" value="XAA-PRO AMINOPEPTIDASE 1"/>
    <property type="match status" value="1"/>
</dbReference>
<dbReference type="Gene3D" id="3.90.230.10">
    <property type="entry name" value="Creatinase/methionine aminopeptidase superfamily"/>
    <property type="match status" value="1"/>
</dbReference>
<dbReference type="SUPFAM" id="SSF55920">
    <property type="entry name" value="Creatinase/aminopeptidase"/>
    <property type="match status" value="1"/>
</dbReference>
<organism evidence="12 13">
    <name type="scientific">Dermatophagoides pteronyssinus</name>
    <name type="common">European house dust mite</name>
    <dbReference type="NCBI Taxonomy" id="6956"/>
    <lineage>
        <taxon>Eukaryota</taxon>
        <taxon>Metazoa</taxon>
        <taxon>Ecdysozoa</taxon>
        <taxon>Arthropoda</taxon>
        <taxon>Chelicerata</taxon>
        <taxon>Arachnida</taxon>
        <taxon>Acari</taxon>
        <taxon>Acariformes</taxon>
        <taxon>Sarcoptiformes</taxon>
        <taxon>Astigmata</taxon>
        <taxon>Psoroptidia</taxon>
        <taxon>Analgoidea</taxon>
        <taxon>Pyroglyphidae</taxon>
        <taxon>Dermatophagoidinae</taxon>
        <taxon>Dermatophagoides</taxon>
    </lineage>
</organism>
<dbReference type="Pfam" id="PF01321">
    <property type="entry name" value="Creatinase_N"/>
    <property type="match status" value="1"/>
</dbReference>
<keyword evidence="2 6" id="KW-0479">Metal-binding</keyword>
<dbReference type="SUPFAM" id="SSF53092">
    <property type="entry name" value="Creatinase/prolidase N-terminal domain"/>
    <property type="match status" value="1"/>
</dbReference>
<proteinExistence type="inferred from homology"/>
<dbReference type="PANTHER" id="PTHR43763:SF20">
    <property type="entry name" value="XAA-PRO AMINOPEPTIDASE APEPP"/>
    <property type="match status" value="1"/>
</dbReference>
<evidence type="ECO:0000259" key="8">
    <source>
        <dbReference type="Pfam" id="PF00557"/>
    </source>
</evidence>
<feature type="compositionally biased region" description="Low complexity" evidence="7">
    <location>
        <begin position="830"/>
        <end position="851"/>
    </location>
</feature>
<feature type="domain" description="FLYWCH-type" evidence="10">
    <location>
        <begin position="15"/>
        <end position="64"/>
    </location>
</feature>
<evidence type="ECO:0000313" key="12">
    <source>
        <dbReference type="Proteomes" id="UP000515146"/>
    </source>
</evidence>
<evidence type="ECO:0000259" key="11">
    <source>
        <dbReference type="Pfam" id="PF16188"/>
    </source>
</evidence>
<evidence type="ECO:0000259" key="9">
    <source>
        <dbReference type="Pfam" id="PF01321"/>
    </source>
</evidence>
<dbReference type="InterPro" id="IPR000994">
    <property type="entry name" value="Pept_M24"/>
</dbReference>
<dbReference type="CDD" id="cd01085">
    <property type="entry name" value="APP"/>
    <property type="match status" value="1"/>
</dbReference>
<protein>
    <submittedName>
        <fullName evidence="13">Xaa-Pro aminopeptidase 1-like</fullName>
    </submittedName>
</protein>
<sequence>MRFNNLMESSSACSYVATQRGGVALLYEGHRYNKVRDGKDGTVYWRCSRDRQCPGRAVTVNNRNLASSNFANNNNNNNSSHSLLPSNNNNNNNLPFINQSSVNDNFSQAMNLSLPNTNNVDNNNTLYSSLNNQFNLINNQQNILESSFKMKTNSRTPPPPSASNLLSHHHHNHQLMNKSSYHQYNKLLRNNKYSSSSSQQQQQQQQNASKNNNPFDALNRLALSNSPLNTHSSSSSSSMMINMKSNDSPTSRPSSTSSFSMLNTTPTVNDMASNTITCQTTDPLTIQLQDAFQEAHAAAFAAAAFPSLLNETFKFLSATAATNPQMAAALAQTLYNQNLLKNFDLTMATATAAAVVAASNNNNNNNNENQSDRSIDKCQLNHLSIDHSPFVSLGDNFRSDLDTNFYRRQQQQDQPLNMAVRDKTNILKVLRALMRSAGIQSSDNNAINSEASFHALVVPTSDSHGSEYIAPCDARRQFITDFTGSAGTAVITLNEAALWTDGRYFLQAERELNKQHWILMKQYQPNTPTIGEWLNKVLTPGSRVGVDAHTMSYDLWIKLEQELLLCGNQLIQTPFNLIDQIWTWRPERPFEPVIPLEMKFAGKSFNDKLIEIREKMLKKDAALLVLTALDDIAWLFNLRGSDIDYNPVFFSYAIVSMNRAYLFIDESKLNENSLKHLGINDDDDNNQNNLKSPSTSTSSTRSSPSVRSTNNNNVQQSPQSMIIEKENESTDDPMSSMFVIEIHPYESINEFIRSFVSLNPRDKIWISNKSNYALVNLIPESRRILTGVSPVCCLKAIKNQIELDGMRRAHIKDAVALCELFAWIEDEVKNNNNNNSNGGNNNNTKKQTSNDSKNDIEITDPLSPNSQTSSSSSSSSSTSSSSSSTTKKSCQLSTTAVVDELNVDIKLEELRRKQKDYVGPSFETIAGSGPNSAIIHYKSTEETNRPITMNEMFLLDCGAQFRDGTTDVTRTIHLGQPSAYEKECFTRVLKGHISLAQCRFPRLTKGQFLDAYARRSLWDVGLDYNHGTGHGVGMFLNVHEPPIGISNRINMDDPGLDEHMILSNEPGFYEPNQFGIRIESLVVTKKDNLKYNFNERGYLGFETITLVPIQTKLLDINLLTLDEIKWINDYHQQCRDIVGKELEKQGQIRALEWLLRETSPITVDK</sequence>
<name>A0A6P6XNU4_DERPT</name>
<feature type="compositionally biased region" description="Low complexity" evidence="7">
    <location>
        <begin position="686"/>
        <end position="714"/>
    </location>
</feature>
<dbReference type="Pfam" id="PF04500">
    <property type="entry name" value="FLYWCH"/>
    <property type="match status" value="1"/>
</dbReference>
<dbReference type="InterPro" id="IPR050422">
    <property type="entry name" value="X-Pro_aminopeptidase_P"/>
</dbReference>
<feature type="region of interest" description="Disordered" evidence="7">
    <location>
        <begin position="67"/>
        <end position="95"/>
    </location>
</feature>
<dbReference type="InterPro" id="IPR036005">
    <property type="entry name" value="Creatinase/aminopeptidase-like"/>
</dbReference>
<evidence type="ECO:0000256" key="6">
    <source>
        <dbReference type="RuleBase" id="RU000590"/>
    </source>
</evidence>
<keyword evidence="5" id="KW-0862">Zinc</keyword>
<feature type="domain" description="Peptidase M24 C-terminal" evidence="11">
    <location>
        <begin position="1097"/>
        <end position="1161"/>
    </location>
</feature>
<dbReference type="OrthoDB" id="9995434at2759"/>
<dbReference type="InParanoid" id="A0A6P6XNU4"/>
<feature type="domain" description="Peptidase M24" evidence="8">
    <location>
        <begin position="898"/>
        <end position="1085"/>
    </location>
</feature>
<gene>
    <name evidence="13" type="primary">LOC113789149</name>
</gene>